<dbReference type="PANTHER" id="PTHR47706">
    <property type="entry name" value="NMRA-LIKE FAMILY PROTEIN"/>
    <property type="match status" value="1"/>
</dbReference>
<feature type="domain" description="NmrA-like" evidence="3">
    <location>
        <begin position="6"/>
        <end position="308"/>
    </location>
</feature>
<dbReference type="InterPro" id="IPR036291">
    <property type="entry name" value="NAD(P)-bd_dom_sf"/>
</dbReference>
<evidence type="ECO:0000313" key="4">
    <source>
        <dbReference type="EMBL" id="KAK0392852.1"/>
    </source>
</evidence>
<keyword evidence="1" id="KW-0521">NADP</keyword>
<evidence type="ECO:0000259" key="3">
    <source>
        <dbReference type="Pfam" id="PF05368"/>
    </source>
</evidence>
<comment type="caution">
    <text evidence="4">The sequence shown here is derived from an EMBL/GenBank/DDBJ whole genome shotgun (WGS) entry which is preliminary data.</text>
</comment>
<name>A0AA39LD54_SARSR</name>
<dbReference type="GO" id="GO:0016491">
    <property type="term" value="F:oxidoreductase activity"/>
    <property type="evidence" value="ECO:0007669"/>
    <property type="project" value="UniProtKB-KW"/>
</dbReference>
<keyword evidence="5" id="KW-1185">Reference proteome</keyword>
<evidence type="ECO:0000313" key="5">
    <source>
        <dbReference type="Proteomes" id="UP001175261"/>
    </source>
</evidence>
<dbReference type="Gene3D" id="3.40.50.720">
    <property type="entry name" value="NAD(P)-binding Rossmann-like Domain"/>
    <property type="match status" value="1"/>
</dbReference>
<reference evidence="4" key="1">
    <citation type="submission" date="2022-10" db="EMBL/GenBank/DDBJ databases">
        <title>Determination and structural analysis of whole genome sequence of Sarocladium strictum F4-1.</title>
        <authorList>
            <person name="Hu L."/>
            <person name="Jiang Y."/>
        </authorList>
    </citation>
    <scope>NUCLEOTIDE SEQUENCE</scope>
    <source>
        <strain evidence="4">F4-1</strain>
    </source>
</reference>
<gene>
    <name evidence="4" type="ORF">NLU13_2346</name>
</gene>
<evidence type="ECO:0000256" key="1">
    <source>
        <dbReference type="ARBA" id="ARBA00022857"/>
    </source>
</evidence>
<accession>A0AA39LD54</accession>
<dbReference type="SUPFAM" id="SSF51735">
    <property type="entry name" value="NAD(P)-binding Rossmann-fold domains"/>
    <property type="match status" value="1"/>
</dbReference>
<dbReference type="EMBL" id="JAPDFR010000001">
    <property type="protein sequence ID" value="KAK0392852.1"/>
    <property type="molecule type" value="Genomic_DNA"/>
</dbReference>
<keyword evidence="2" id="KW-0560">Oxidoreductase</keyword>
<evidence type="ECO:0000256" key="2">
    <source>
        <dbReference type="ARBA" id="ARBA00023002"/>
    </source>
</evidence>
<dbReference type="InterPro" id="IPR051609">
    <property type="entry name" value="NmrA/Isoflavone_reductase-like"/>
</dbReference>
<dbReference type="PANTHER" id="PTHR47706:SF9">
    <property type="entry name" value="NMRA-LIKE DOMAIN-CONTAINING PROTEIN-RELATED"/>
    <property type="match status" value="1"/>
</dbReference>
<dbReference type="Gene3D" id="3.90.25.10">
    <property type="entry name" value="UDP-galactose 4-epimerase, domain 1"/>
    <property type="match status" value="1"/>
</dbReference>
<dbReference type="Proteomes" id="UP001175261">
    <property type="component" value="Unassembled WGS sequence"/>
</dbReference>
<dbReference type="AlphaFoldDB" id="A0AA39LD54"/>
<dbReference type="InterPro" id="IPR008030">
    <property type="entry name" value="NmrA-like"/>
</dbReference>
<organism evidence="4 5">
    <name type="scientific">Sarocladium strictum</name>
    <name type="common">Black bundle disease fungus</name>
    <name type="synonym">Acremonium strictum</name>
    <dbReference type="NCBI Taxonomy" id="5046"/>
    <lineage>
        <taxon>Eukaryota</taxon>
        <taxon>Fungi</taxon>
        <taxon>Dikarya</taxon>
        <taxon>Ascomycota</taxon>
        <taxon>Pezizomycotina</taxon>
        <taxon>Sordariomycetes</taxon>
        <taxon>Hypocreomycetidae</taxon>
        <taxon>Hypocreales</taxon>
        <taxon>Sarocladiaceae</taxon>
        <taxon>Sarocladium</taxon>
    </lineage>
</organism>
<proteinExistence type="predicted"/>
<dbReference type="Pfam" id="PF05368">
    <property type="entry name" value="NmrA"/>
    <property type="match status" value="1"/>
</dbReference>
<sequence>MTFQKLSVVVVGGSGETGRSIMAALLALPDQFTVTALARPSSVSNSVFQDFAKLGAIVKPADAQDKDALVPVLTGADVVISCIQLYHAATQNPLIEAAHEAGVKRFVPSFWATACPPGGVMQLRDAKEASLNTIKALYLPYTVIDVGWWLQISIPLVPSGKLDSVVTAPAREIVGDGSARTAVTDQVDIGRFVARIIADPRTLNKQVFAYGQVTSQNDIFAAVERHTGETIPRTYLTAEQAEEIIGKAAEAIAANPEDISQVITRAVTEYKVSCGIRGDNEPGRARYLGYLDARELYPDLKTKSVDEFVKELVEGSRTATVYARKAAAAAQKQS</sequence>
<protein>
    <recommendedName>
        <fullName evidence="3">NmrA-like domain-containing protein</fullName>
    </recommendedName>
</protein>